<dbReference type="PATRIC" id="fig|317.174.peg.4913"/>
<gene>
    <name evidence="2" type="ORF">IV02_24030</name>
</gene>
<evidence type="ECO:0000256" key="1">
    <source>
        <dbReference type="SAM" id="MobiDB-lite"/>
    </source>
</evidence>
<dbReference type="RefSeq" id="WP_047578238.1">
    <property type="nucleotide sequence ID" value="NZ_JPQT01000130.1"/>
</dbReference>
<organism evidence="2 3">
    <name type="scientific">Pseudomonas syringae</name>
    <dbReference type="NCBI Taxonomy" id="317"/>
    <lineage>
        <taxon>Bacteria</taxon>
        <taxon>Pseudomonadati</taxon>
        <taxon>Pseudomonadota</taxon>
        <taxon>Gammaproteobacteria</taxon>
        <taxon>Pseudomonadales</taxon>
        <taxon>Pseudomonadaceae</taxon>
        <taxon>Pseudomonas</taxon>
    </lineage>
</organism>
<proteinExistence type="predicted"/>
<evidence type="ECO:0000313" key="3">
    <source>
        <dbReference type="Proteomes" id="UP000028643"/>
    </source>
</evidence>
<reference evidence="2 3" key="1">
    <citation type="submission" date="2014-07" db="EMBL/GenBank/DDBJ databases">
        <title>Draft Genome Sequences of Environmental Pseudomonas syringae strains.</title>
        <authorList>
            <person name="Baltrus D.A."/>
            <person name="Berge O."/>
            <person name="Morris C."/>
        </authorList>
    </citation>
    <scope>NUCLEOTIDE SEQUENCE [LARGE SCALE GENOMIC DNA]</scope>
    <source>
        <strain evidence="2 3">CEB003</strain>
    </source>
</reference>
<comment type="caution">
    <text evidence="2">The sequence shown here is derived from an EMBL/GenBank/DDBJ whole genome shotgun (WGS) entry which is preliminary data.</text>
</comment>
<accession>A0A085UVI6</accession>
<feature type="region of interest" description="Disordered" evidence="1">
    <location>
        <begin position="20"/>
        <end position="63"/>
    </location>
</feature>
<dbReference type="EMBL" id="JPQT01000130">
    <property type="protein sequence ID" value="KFE47199.1"/>
    <property type="molecule type" value="Genomic_DNA"/>
</dbReference>
<name>A0A085UVI6_PSESX</name>
<dbReference type="Proteomes" id="UP000028643">
    <property type="component" value="Unassembled WGS sequence"/>
</dbReference>
<feature type="region of interest" description="Disordered" evidence="1">
    <location>
        <begin position="195"/>
        <end position="220"/>
    </location>
</feature>
<evidence type="ECO:0000313" key="2">
    <source>
        <dbReference type="EMBL" id="KFE47199.1"/>
    </source>
</evidence>
<sequence>MTSIPGLPPAFVVLSNAAGVENKPRAPTTTPDFQSQLKTHSKPASLPPGPASAQAPAELAESDSRRADVEAMLQLLAWRKITLNAPNKIGRLAPSAAANSWAISSDSIDDQIFQACAETINLARTDEHKTAMCPEQVQDQSVWRADSCGSDVIEGAPYGSGLNASAIAVALSGTTLIWLPFETVRAPLQSPRVRFWPRRNPPSAEAHHADQPDADVSTNG</sequence>
<dbReference type="AlphaFoldDB" id="A0A085UVI6"/>
<protein>
    <submittedName>
        <fullName evidence="2">Uncharacterized protein</fullName>
    </submittedName>
</protein>
<feature type="compositionally biased region" description="Polar residues" evidence="1">
    <location>
        <begin position="27"/>
        <end position="38"/>
    </location>
</feature>